<evidence type="ECO:0000313" key="9">
    <source>
        <dbReference type="EMBL" id="MTT75444.1"/>
    </source>
</evidence>
<dbReference type="InterPro" id="IPR017896">
    <property type="entry name" value="4Fe4S_Fe-S-bd"/>
</dbReference>
<dbReference type="AlphaFoldDB" id="A0A7X2XEV0"/>
<keyword evidence="1" id="KW-0813">Transport</keyword>
<name>A0A7X2XEV0_9FIRM</name>
<dbReference type="PROSITE" id="PS00198">
    <property type="entry name" value="4FE4S_FER_1"/>
    <property type="match status" value="2"/>
</dbReference>
<keyword evidence="5" id="KW-0408">Iron</keyword>
<dbReference type="Pfam" id="PF12801">
    <property type="entry name" value="Fer4_5"/>
    <property type="match status" value="2"/>
</dbReference>
<evidence type="ECO:0000256" key="2">
    <source>
        <dbReference type="ARBA" id="ARBA00022485"/>
    </source>
</evidence>
<dbReference type="PROSITE" id="PS51379">
    <property type="entry name" value="4FE4S_FER_2"/>
    <property type="match status" value="2"/>
</dbReference>
<feature type="transmembrane region" description="Helical" evidence="7">
    <location>
        <begin position="39"/>
        <end position="63"/>
    </location>
</feature>
<accession>A0A7X2XEV0</accession>
<comment type="caution">
    <text evidence="9">The sequence shown here is derived from an EMBL/GenBank/DDBJ whole genome shotgun (WGS) entry which is preliminary data.</text>
</comment>
<dbReference type="Pfam" id="PF13237">
    <property type="entry name" value="Fer4_10"/>
    <property type="match status" value="1"/>
</dbReference>
<keyword evidence="7" id="KW-0472">Membrane</keyword>
<evidence type="ECO:0000256" key="4">
    <source>
        <dbReference type="ARBA" id="ARBA00022982"/>
    </source>
</evidence>
<evidence type="ECO:0000256" key="5">
    <source>
        <dbReference type="ARBA" id="ARBA00023004"/>
    </source>
</evidence>
<evidence type="ECO:0000259" key="8">
    <source>
        <dbReference type="PROSITE" id="PS51379"/>
    </source>
</evidence>
<dbReference type="InterPro" id="IPR017900">
    <property type="entry name" value="4Fe4S_Fe_S_CS"/>
</dbReference>
<keyword evidence="7" id="KW-0812">Transmembrane</keyword>
<evidence type="ECO:0000313" key="12">
    <source>
        <dbReference type="Proteomes" id="UP000484547"/>
    </source>
</evidence>
<dbReference type="Gene3D" id="3.30.70.20">
    <property type="match status" value="1"/>
</dbReference>
<gene>
    <name evidence="9" type="ORF">GMD11_04045</name>
    <name evidence="10" type="ORF">GMD18_09190</name>
</gene>
<dbReference type="SUPFAM" id="SSF54862">
    <property type="entry name" value="4Fe-4S ferredoxins"/>
    <property type="match status" value="1"/>
</dbReference>
<feature type="domain" description="4Fe-4S ferredoxin-type" evidence="8">
    <location>
        <begin position="231"/>
        <end position="261"/>
    </location>
</feature>
<dbReference type="OrthoDB" id="9806398at2"/>
<keyword evidence="4" id="KW-0249">Electron transport</keyword>
<dbReference type="InterPro" id="IPR051684">
    <property type="entry name" value="Electron_Trans/Redox"/>
</dbReference>
<reference evidence="11 12" key="1">
    <citation type="journal article" date="2019" name="Nat. Med.">
        <title>A library of human gut bacterial isolates paired with longitudinal multiomics data enables mechanistic microbiome research.</title>
        <authorList>
            <person name="Poyet M."/>
            <person name="Groussin M."/>
            <person name="Gibbons S.M."/>
            <person name="Avila-Pacheco J."/>
            <person name="Jiang X."/>
            <person name="Kearney S.M."/>
            <person name="Perrotta A.R."/>
            <person name="Berdy B."/>
            <person name="Zhao S."/>
            <person name="Lieberman T.D."/>
            <person name="Swanson P.K."/>
            <person name="Smith M."/>
            <person name="Roesemann S."/>
            <person name="Alexander J.E."/>
            <person name="Rich S.A."/>
            <person name="Livny J."/>
            <person name="Vlamakis H."/>
            <person name="Clish C."/>
            <person name="Bullock K."/>
            <person name="Deik A."/>
            <person name="Scott J."/>
            <person name="Pierce K.A."/>
            <person name="Xavier R.J."/>
            <person name="Alm E.J."/>
        </authorList>
    </citation>
    <scope>NUCLEOTIDE SEQUENCE [LARGE SCALE GENOMIC DNA]</scope>
    <source>
        <strain evidence="9 12">BIOML-A13</strain>
        <strain evidence="10 11">BIOML-A3</strain>
    </source>
</reference>
<dbReference type="GO" id="GO:0046872">
    <property type="term" value="F:metal ion binding"/>
    <property type="evidence" value="ECO:0007669"/>
    <property type="project" value="UniProtKB-KW"/>
</dbReference>
<feature type="transmembrane region" description="Helical" evidence="7">
    <location>
        <begin position="186"/>
        <end position="208"/>
    </location>
</feature>
<evidence type="ECO:0000256" key="6">
    <source>
        <dbReference type="ARBA" id="ARBA00023014"/>
    </source>
</evidence>
<evidence type="ECO:0000313" key="11">
    <source>
        <dbReference type="Proteomes" id="UP000443070"/>
    </source>
</evidence>
<proteinExistence type="predicted"/>
<keyword evidence="7" id="KW-1133">Transmembrane helix</keyword>
<dbReference type="RefSeq" id="WP_149877281.1">
    <property type="nucleotide sequence ID" value="NZ_CAUDCT010000005.1"/>
</dbReference>
<organism evidence="9 12">
    <name type="scientific">Phascolarctobacterium faecium</name>
    <dbReference type="NCBI Taxonomy" id="33025"/>
    <lineage>
        <taxon>Bacteria</taxon>
        <taxon>Bacillati</taxon>
        <taxon>Bacillota</taxon>
        <taxon>Negativicutes</taxon>
        <taxon>Acidaminococcales</taxon>
        <taxon>Acidaminococcaceae</taxon>
        <taxon>Phascolarctobacterium</taxon>
    </lineage>
</organism>
<dbReference type="Proteomes" id="UP000443070">
    <property type="component" value="Unassembled WGS sequence"/>
</dbReference>
<evidence type="ECO:0000256" key="1">
    <source>
        <dbReference type="ARBA" id="ARBA00022448"/>
    </source>
</evidence>
<dbReference type="PANTHER" id="PTHR30176">
    <property type="entry name" value="FERREDOXIN-TYPE PROTEIN NAPH"/>
    <property type="match status" value="1"/>
</dbReference>
<dbReference type="GO" id="GO:0005886">
    <property type="term" value="C:plasma membrane"/>
    <property type="evidence" value="ECO:0007669"/>
    <property type="project" value="TreeGrafter"/>
</dbReference>
<dbReference type="GO" id="GO:0051539">
    <property type="term" value="F:4 iron, 4 sulfur cluster binding"/>
    <property type="evidence" value="ECO:0007669"/>
    <property type="project" value="UniProtKB-KW"/>
</dbReference>
<dbReference type="PANTHER" id="PTHR30176:SF3">
    <property type="entry name" value="FERREDOXIN-TYPE PROTEIN NAPH"/>
    <property type="match status" value="1"/>
</dbReference>
<evidence type="ECO:0000313" key="10">
    <source>
        <dbReference type="EMBL" id="MTU04571.1"/>
    </source>
</evidence>
<feature type="transmembrane region" description="Helical" evidence="7">
    <location>
        <begin position="133"/>
        <end position="159"/>
    </location>
</feature>
<evidence type="ECO:0000256" key="7">
    <source>
        <dbReference type="SAM" id="Phobius"/>
    </source>
</evidence>
<keyword evidence="2" id="KW-0004">4Fe-4S</keyword>
<sequence length="318" mass="36174">MLINKIRLLVQAFSFLILTYGGRIGINLGYALPCFACPYVAGCGGYCFLMFLQRVGIFGIAAYDRIFTYIGLQNLLWFLIFAVSAIILSKFWCGWICPFGSLLDALSGLRKKMGIREIEFSWTVRTMIKPIKYIFLAVILVVPLLIAFLGLSSDFYILFCKICPARPIMPIFAGDIRRFGLEYSNWSTLIISIVSVSFAAITIVGSFFKDRFFCMVCPMLPLIHLFNKLSPVRFVKWADGCSGCGNCQRVCPMDIREVHLEKKNGMVMTEDCILCTQCMQACPENNVLKLQFFNKNIFISSRDYFIKKFKKAVGRKNE</sequence>
<evidence type="ECO:0000256" key="3">
    <source>
        <dbReference type="ARBA" id="ARBA00022723"/>
    </source>
</evidence>
<protein>
    <submittedName>
        <fullName evidence="9">4Fe-4S binding protein</fullName>
    </submittedName>
</protein>
<keyword evidence="3" id="KW-0479">Metal-binding</keyword>
<keyword evidence="11" id="KW-1185">Reference proteome</keyword>
<feature type="domain" description="4Fe-4S ferredoxin-type" evidence="8">
    <location>
        <begin position="263"/>
        <end position="293"/>
    </location>
</feature>
<dbReference type="EMBL" id="WNBM01000001">
    <property type="protein sequence ID" value="MTT75444.1"/>
    <property type="molecule type" value="Genomic_DNA"/>
</dbReference>
<keyword evidence="6" id="KW-0411">Iron-sulfur</keyword>
<dbReference type="EMBL" id="WNBW01000008">
    <property type="protein sequence ID" value="MTU04571.1"/>
    <property type="molecule type" value="Genomic_DNA"/>
</dbReference>
<feature type="transmembrane region" description="Helical" evidence="7">
    <location>
        <begin position="75"/>
        <end position="103"/>
    </location>
</feature>
<dbReference type="Proteomes" id="UP000484547">
    <property type="component" value="Unassembled WGS sequence"/>
</dbReference>